<dbReference type="RefSeq" id="WP_311349774.1">
    <property type="nucleotide sequence ID" value="NZ_JAVRHR010000001.1"/>
</dbReference>
<evidence type="ECO:0000313" key="8">
    <source>
        <dbReference type="EMBL" id="MDT0606215.1"/>
    </source>
</evidence>
<reference evidence="8 9" key="1">
    <citation type="submission" date="2023-09" db="EMBL/GenBank/DDBJ databases">
        <authorList>
            <person name="Rey-Velasco X."/>
        </authorList>
    </citation>
    <scope>NUCLEOTIDE SEQUENCE [LARGE SCALE GENOMIC DNA]</scope>
    <source>
        <strain evidence="8 9">F388</strain>
    </source>
</reference>
<dbReference type="PROSITE" id="PS51257">
    <property type="entry name" value="PROKAR_LIPOPROTEIN"/>
    <property type="match status" value="1"/>
</dbReference>
<evidence type="ECO:0000256" key="3">
    <source>
        <dbReference type="ARBA" id="ARBA00022651"/>
    </source>
</evidence>
<keyword evidence="2" id="KW-0964">Secreted</keyword>
<keyword evidence="6" id="KW-0119">Carbohydrate metabolism</keyword>
<accession>A0ABU3A8T3</accession>
<evidence type="ECO:0000256" key="6">
    <source>
        <dbReference type="ARBA" id="ARBA00023277"/>
    </source>
</evidence>
<name>A0ABU3A8T3_9FLAO</name>
<dbReference type="Proteomes" id="UP001255246">
    <property type="component" value="Unassembled WGS sequence"/>
</dbReference>
<dbReference type="Gene3D" id="3.40.50.1820">
    <property type="entry name" value="alpha/beta hydrolase"/>
    <property type="match status" value="1"/>
</dbReference>
<keyword evidence="3" id="KW-0858">Xylan degradation</keyword>
<dbReference type="SUPFAM" id="SSF53474">
    <property type="entry name" value="alpha/beta-Hydrolases"/>
    <property type="match status" value="1"/>
</dbReference>
<gene>
    <name evidence="8" type="ORF">RM706_04200</name>
</gene>
<evidence type="ECO:0000256" key="5">
    <source>
        <dbReference type="ARBA" id="ARBA00022801"/>
    </source>
</evidence>
<dbReference type="InterPro" id="IPR029058">
    <property type="entry name" value="AB_hydrolase_fold"/>
</dbReference>
<evidence type="ECO:0000256" key="1">
    <source>
        <dbReference type="ARBA" id="ARBA00004613"/>
    </source>
</evidence>
<evidence type="ECO:0000256" key="7">
    <source>
        <dbReference type="ARBA" id="ARBA00023326"/>
    </source>
</evidence>
<proteinExistence type="predicted"/>
<dbReference type="EMBL" id="JAVRHR010000001">
    <property type="protein sequence ID" value="MDT0606215.1"/>
    <property type="molecule type" value="Genomic_DNA"/>
</dbReference>
<keyword evidence="4" id="KW-0732">Signal</keyword>
<protein>
    <submittedName>
        <fullName evidence="8">PHB depolymerase family esterase</fullName>
    </submittedName>
</protein>
<comment type="subcellular location">
    <subcellularLocation>
        <location evidence="1">Secreted</location>
    </subcellularLocation>
</comment>
<evidence type="ECO:0000256" key="4">
    <source>
        <dbReference type="ARBA" id="ARBA00022729"/>
    </source>
</evidence>
<dbReference type="PANTHER" id="PTHR38050">
    <property type="match status" value="1"/>
</dbReference>
<organism evidence="8 9">
    <name type="scientific">Croceitalea rosinachiae</name>
    <dbReference type="NCBI Taxonomy" id="3075596"/>
    <lineage>
        <taxon>Bacteria</taxon>
        <taxon>Pseudomonadati</taxon>
        <taxon>Bacteroidota</taxon>
        <taxon>Flavobacteriia</taxon>
        <taxon>Flavobacteriales</taxon>
        <taxon>Flavobacteriaceae</taxon>
        <taxon>Croceitalea</taxon>
    </lineage>
</organism>
<keyword evidence="5" id="KW-0378">Hydrolase</keyword>
<evidence type="ECO:0000256" key="2">
    <source>
        <dbReference type="ARBA" id="ARBA00022525"/>
    </source>
</evidence>
<dbReference type="InterPro" id="IPR043595">
    <property type="entry name" value="FaeB/C/D"/>
</dbReference>
<keyword evidence="9" id="KW-1185">Reference proteome</keyword>
<sequence>MQRFTILACLLLLCGCVNDDKILEEKTIANLTSGTNEINVNQIIDGVLVPRTVYVQTPQNFNASQTYPLVFVFHGSGGTGSQFLNQSTLNELINSGAFIGVYPNGHSNDGSKGGYWNLGSEATSADDVEFVNLIVQQLEGHTEANTSKMYALGFSNGAGMVNVLGKSTPHFKAIAPLFSQQSISTGNLAPLSTLSVFQVNGAIDNLIPIQGGTSPVGEFMSAQNSALNWANSYNCGQTAVQANHNWGGISLESFSYSNCDTNAEVVYFIAANVGHGWANQQTDSIAFEEIWSFFESK</sequence>
<evidence type="ECO:0000313" key="9">
    <source>
        <dbReference type="Proteomes" id="UP001255246"/>
    </source>
</evidence>
<comment type="caution">
    <text evidence="8">The sequence shown here is derived from an EMBL/GenBank/DDBJ whole genome shotgun (WGS) entry which is preliminary data.</text>
</comment>
<keyword evidence="7" id="KW-0624">Polysaccharide degradation</keyword>
<dbReference type="PANTHER" id="PTHR38050:SF2">
    <property type="entry name" value="FERULOYL ESTERASE C-RELATED"/>
    <property type="match status" value="1"/>
</dbReference>